<dbReference type="EMBL" id="JAKUCV010003875">
    <property type="protein sequence ID" value="KAJ4837315.1"/>
    <property type="molecule type" value="Genomic_DNA"/>
</dbReference>
<comment type="similarity">
    <text evidence="1">Belongs to the PPR family. P subfamily.</text>
</comment>
<organism evidence="2 3">
    <name type="scientific">Turnera subulata</name>
    <dbReference type="NCBI Taxonomy" id="218843"/>
    <lineage>
        <taxon>Eukaryota</taxon>
        <taxon>Viridiplantae</taxon>
        <taxon>Streptophyta</taxon>
        <taxon>Embryophyta</taxon>
        <taxon>Tracheophyta</taxon>
        <taxon>Spermatophyta</taxon>
        <taxon>Magnoliopsida</taxon>
        <taxon>eudicotyledons</taxon>
        <taxon>Gunneridae</taxon>
        <taxon>Pentapetalae</taxon>
        <taxon>rosids</taxon>
        <taxon>fabids</taxon>
        <taxon>Malpighiales</taxon>
        <taxon>Passifloraceae</taxon>
        <taxon>Turnera</taxon>
    </lineage>
</organism>
<evidence type="ECO:0000256" key="1">
    <source>
        <dbReference type="ARBA" id="ARBA00007626"/>
    </source>
</evidence>
<protein>
    <recommendedName>
        <fullName evidence="4">Pentacotripeptide-repeat region of PRORP domain-containing protein</fullName>
    </recommendedName>
</protein>
<sequence length="222" mass="25294">MGGGLSRNELQKLIRKLRRYNRYDHALQISQWMSDVKKEYQKIRVLIQEMDKRGFSWNRVTYQILLNASVASSNIQQMEKLLAHMETDFRAEINWYAYVIAATGYLKAGLVEKAVKMLKKSENFIESSSARFAYARLLNLYGAVGKKDEYLKGKGEEELAEELLKLVKERCNSSEAVFAKVEDYVDEDSLSSRALDQMLEDGNIVGAVPASSQLNDENGTES</sequence>
<proteinExistence type="inferred from homology"/>
<dbReference type="Gene3D" id="1.25.40.10">
    <property type="entry name" value="Tetratricopeptide repeat domain"/>
    <property type="match status" value="1"/>
</dbReference>
<evidence type="ECO:0000313" key="2">
    <source>
        <dbReference type="EMBL" id="KAJ4837315.1"/>
    </source>
</evidence>
<dbReference type="GO" id="GO:0005739">
    <property type="term" value="C:mitochondrion"/>
    <property type="evidence" value="ECO:0007669"/>
    <property type="project" value="TreeGrafter"/>
</dbReference>
<reference evidence="2" key="2">
    <citation type="journal article" date="2023" name="Plants (Basel)">
        <title>Annotation of the Turnera subulata (Passifloraceae) Draft Genome Reveals the S-Locus Evolved after the Divergence of Turneroideae from Passifloroideae in a Stepwise Manner.</title>
        <authorList>
            <person name="Henning P.M."/>
            <person name="Roalson E.H."/>
            <person name="Mir W."/>
            <person name="McCubbin A.G."/>
            <person name="Shore J.S."/>
        </authorList>
    </citation>
    <scope>NUCLEOTIDE SEQUENCE</scope>
    <source>
        <strain evidence="2">F60SS</strain>
    </source>
</reference>
<comment type="caution">
    <text evidence="2">The sequence shown here is derived from an EMBL/GenBank/DDBJ whole genome shotgun (WGS) entry which is preliminary data.</text>
</comment>
<evidence type="ECO:0000313" key="3">
    <source>
        <dbReference type="Proteomes" id="UP001141552"/>
    </source>
</evidence>
<keyword evidence="3" id="KW-1185">Reference proteome</keyword>
<dbReference type="InterPro" id="IPR011990">
    <property type="entry name" value="TPR-like_helical_dom_sf"/>
</dbReference>
<dbReference type="Proteomes" id="UP001141552">
    <property type="component" value="Unassembled WGS sequence"/>
</dbReference>
<name>A0A9Q0JE56_9ROSI</name>
<dbReference type="PANTHER" id="PTHR45717:SF10">
    <property type="entry name" value="OS10G0501000 PROTEIN"/>
    <property type="match status" value="1"/>
</dbReference>
<accession>A0A9Q0JE56</accession>
<dbReference type="PANTHER" id="PTHR45717">
    <property type="entry name" value="OS12G0527900 PROTEIN"/>
    <property type="match status" value="1"/>
</dbReference>
<gene>
    <name evidence="2" type="ORF">Tsubulata_031455</name>
</gene>
<reference evidence="2" key="1">
    <citation type="submission" date="2022-02" db="EMBL/GenBank/DDBJ databases">
        <authorList>
            <person name="Henning P.M."/>
            <person name="McCubbin A.G."/>
            <person name="Shore J.S."/>
        </authorList>
    </citation>
    <scope>NUCLEOTIDE SEQUENCE</scope>
    <source>
        <strain evidence="2">F60SS</strain>
        <tissue evidence="2">Leaves</tissue>
    </source>
</reference>
<dbReference type="AlphaFoldDB" id="A0A9Q0JE56"/>
<evidence type="ECO:0008006" key="4">
    <source>
        <dbReference type="Google" id="ProtNLM"/>
    </source>
</evidence>
<dbReference type="OrthoDB" id="1890565at2759"/>